<dbReference type="EMBL" id="BPQH01000012">
    <property type="protein sequence ID" value="GJD51107.1"/>
    <property type="molecule type" value="Genomic_DNA"/>
</dbReference>
<dbReference type="Proteomes" id="UP001055167">
    <property type="component" value="Unassembled WGS sequence"/>
</dbReference>
<feature type="signal peptide" evidence="2">
    <location>
        <begin position="1"/>
        <end position="21"/>
    </location>
</feature>
<proteinExistence type="predicted"/>
<evidence type="ECO:0000313" key="3">
    <source>
        <dbReference type="EMBL" id="GJD51107.1"/>
    </source>
</evidence>
<reference evidence="3" key="1">
    <citation type="journal article" date="2021" name="Front. Microbiol.">
        <title>Comprehensive Comparative Genomics and Phenotyping of Methylobacterium Species.</title>
        <authorList>
            <person name="Alessa O."/>
            <person name="Ogura Y."/>
            <person name="Fujitani Y."/>
            <person name="Takami H."/>
            <person name="Hayashi T."/>
            <person name="Sahin N."/>
            <person name="Tani A."/>
        </authorList>
    </citation>
    <scope>NUCLEOTIDE SEQUENCE</scope>
    <source>
        <strain evidence="3">KCTC 52305</strain>
    </source>
</reference>
<keyword evidence="2" id="KW-0732">Signal</keyword>
<keyword evidence="1" id="KW-0812">Transmembrane</keyword>
<reference evidence="3" key="2">
    <citation type="submission" date="2021-08" db="EMBL/GenBank/DDBJ databases">
        <authorList>
            <person name="Tani A."/>
            <person name="Ola A."/>
            <person name="Ogura Y."/>
            <person name="Katsura K."/>
            <person name="Hayashi T."/>
        </authorList>
    </citation>
    <scope>NUCLEOTIDE SEQUENCE</scope>
    <source>
        <strain evidence="3">KCTC 52305</strain>
    </source>
</reference>
<feature type="chain" id="PRO_5046813685" evidence="2">
    <location>
        <begin position="22"/>
        <end position="89"/>
    </location>
</feature>
<evidence type="ECO:0000256" key="1">
    <source>
        <dbReference type="SAM" id="Phobius"/>
    </source>
</evidence>
<sequence>MRARWILIRLAPEAISSTAAAQTPLATAAVDTPAGCATRPAGKPWSRYAPEGVAALMILAGLVLIAAGPCLAPPASVALRGALTAESRP</sequence>
<name>A0ABQ4R0X9_9HYPH</name>
<keyword evidence="1" id="KW-1133">Transmembrane helix</keyword>
<protein>
    <submittedName>
        <fullName evidence="3">Uncharacterized protein</fullName>
    </submittedName>
</protein>
<comment type="caution">
    <text evidence="3">The sequence shown here is derived from an EMBL/GenBank/DDBJ whole genome shotgun (WGS) entry which is preliminary data.</text>
</comment>
<keyword evidence="1" id="KW-0472">Membrane</keyword>
<organism evidence="3 4">
    <name type="scientific">Methylobacterium crusticola</name>
    <dbReference type="NCBI Taxonomy" id="1697972"/>
    <lineage>
        <taxon>Bacteria</taxon>
        <taxon>Pseudomonadati</taxon>
        <taxon>Pseudomonadota</taxon>
        <taxon>Alphaproteobacteria</taxon>
        <taxon>Hyphomicrobiales</taxon>
        <taxon>Methylobacteriaceae</taxon>
        <taxon>Methylobacterium</taxon>
    </lineage>
</organism>
<accession>A0ABQ4R0X9</accession>
<gene>
    <name evidence="3" type="ORF">OPKNFCMD_3858</name>
</gene>
<evidence type="ECO:0000313" key="4">
    <source>
        <dbReference type="Proteomes" id="UP001055167"/>
    </source>
</evidence>
<evidence type="ECO:0000256" key="2">
    <source>
        <dbReference type="SAM" id="SignalP"/>
    </source>
</evidence>
<dbReference type="RefSeq" id="WP_128562102.1">
    <property type="nucleotide sequence ID" value="NZ_BPQH01000012.1"/>
</dbReference>
<feature type="transmembrane region" description="Helical" evidence="1">
    <location>
        <begin position="52"/>
        <end position="72"/>
    </location>
</feature>
<keyword evidence="4" id="KW-1185">Reference proteome</keyword>